<dbReference type="EMBL" id="LATX01001677">
    <property type="protein sequence ID" value="KTB39415.1"/>
    <property type="molecule type" value="Genomic_DNA"/>
</dbReference>
<dbReference type="AlphaFoldDB" id="A0A0W0FSU6"/>
<name>A0A0W0FSU6_MONRR</name>
<gene>
    <name evidence="1" type="ORF">WG66_8006</name>
</gene>
<protein>
    <submittedName>
        <fullName evidence="1">Uncharacterized protein</fullName>
    </submittedName>
</protein>
<reference evidence="1 2" key="1">
    <citation type="submission" date="2015-12" db="EMBL/GenBank/DDBJ databases">
        <title>Draft genome sequence of Moniliophthora roreri, the causal agent of frosty pod rot of cacao.</title>
        <authorList>
            <person name="Aime M.C."/>
            <person name="Diaz-Valderrama J.R."/>
            <person name="Kijpornyongpan T."/>
            <person name="Phillips-Mora W."/>
        </authorList>
    </citation>
    <scope>NUCLEOTIDE SEQUENCE [LARGE SCALE GENOMIC DNA]</scope>
    <source>
        <strain evidence="1 2">MCA 2952</strain>
    </source>
</reference>
<sequence length="63" mass="7037">MAPSEAMTTTWHAPKARGQARYSTSALSSLRPYPPYHLSCSAIRGFKTSLNRMFNTTTFGIRI</sequence>
<accession>A0A0W0FSU6</accession>
<comment type="caution">
    <text evidence="1">The sequence shown here is derived from an EMBL/GenBank/DDBJ whole genome shotgun (WGS) entry which is preliminary data.</text>
</comment>
<evidence type="ECO:0000313" key="2">
    <source>
        <dbReference type="Proteomes" id="UP000054988"/>
    </source>
</evidence>
<organism evidence="1 2">
    <name type="scientific">Moniliophthora roreri</name>
    <name type="common">Frosty pod rot fungus</name>
    <name type="synonym">Monilia roreri</name>
    <dbReference type="NCBI Taxonomy" id="221103"/>
    <lineage>
        <taxon>Eukaryota</taxon>
        <taxon>Fungi</taxon>
        <taxon>Dikarya</taxon>
        <taxon>Basidiomycota</taxon>
        <taxon>Agaricomycotina</taxon>
        <taxon>Agaricomycetes</taxon>
        <taxon>Agaricomycetidae</taxon>
        <taxon>Agaricales</taxon>
        <taxon>Marasmiineae</taxon>
        <taxon>Marasmiaceae</taxon>
        <taxon>Moniliophthora</taxon>
    </lineage>
</organism>
<evidence type="ECO:0000313" key="1">
    <source>
        <dbReference type="EMBL" id="KTB39415.1"/>
    </source>
</evidence>
<dbReference type="Proteomes" id="UP000054988">
    <property type="component" value="Unassembled WGS sequence"/>
</dbReference>
<proteinExistence type="predicted"/>